<dbReference type="EMBL" id="GL732547">
    <property type="protein sequence ID" value="EFX80508.1"/>
    <property type="molecule type" value="Genomic_DNA"/>
</dbReference>
<dbReference type="KEGG" id="dpx:DAPPUDRAFT_243680"/>
<organism evidence="1 2">
    <name type="scientific">Daphnia pulex</name>
    <name type="common">Water flea</name>
    <dbReference type="NCBI Taxonomy" id="6669"/>
    <lineage>
        <taxon>Eukaryota</taxon>
        <taxon>Metazoa</taxon>
        <taxon>Ecdysozoa</taxon>
        <taxon>Arthropoda</taxon>
        <taxon>Crustacea</taxon>
        <taxon>Branchiopoda</taxon>
        <taxon>Diplostraca</taxon>
        <taxon>Cladocera</taxon>
        <taxon>Anomopoda</taxon>
        <taxon>Daphniidae</taxon>
        <taxon>Daphnia</taxon>
    </lineage>
</organism>
<gene>
    <name evidence="1" type="ORF">DAPPUDRAFT_243680</name>
</gene>
<dbReference type="Proteomes" id="UP000000305">
    <property type="component" value="Unassembled WGS sequence"/>
</dbReference>
<evidence type="ECO:0000313" key="1">
    <source>
        <dbReference type="EMBL" id="EFX80508.1"/>
    </source>
</evidence>
<dbReference type="AlphaFoldDB" id="E9GJD6"/>
<name>E9GJD6_DAPPU</name>
<dbReference type="HOGENOM" id="CLU_2640620_0_0_1"/>
<proteinExistence type="predicted"/>
<reference evidence="1 2" key="1">
    <citation type="journal article" date="2011" name="Science">
        <title>The ecoresponsive genome of Daphnia pulex.</title>
        <authorList>
            <person name="Colbourne J.K."/>
            <person name="Pfrender M.E."/>
            <person name="Gilbert D."/>
            <person name="Thomas W.K."/>
            <person name="Tucker A."/>
            <person name="Oakley T.H."/>
            <person name="Tokishita S."/>
            <person name="Aerts A."/>
            <person name="Arnold G.J."/>
            <person name="Basu M.K."/>
            <person name="Bauer D.J."/>
            <person name="Caceres C.E."/>
            <person name="Carmel L."/>
            <person name="Casola C."/>
            <person name="Choi J.H."/>
            <person name="Detter J.C."/>
            <person name="Dong Q."/>
            <person name="Dusheyko S."/>
            <person name="Eads B.D."/>
            <person name="Frohlich T."/>
            <person name="Geiler-Samerotte K.A."/>
            <person name="Gerlach D."/>
            <person name="Hatcher P."/>
            <person name="Jogdeo S."/>
            <person name="Krijgsveld J."/>
            <person name="Kriventseva E.V."/>
            <person name="Kultz D."/>
            <person name="Laforsch C."/>
            <person name="Lindquist E."/>
            <person name="Lopez J."/>
            <person name="Manak J.R."/>
            <person name="Muller J."/>
            <person name="Pangilinan J."/>
            <person name="Patwardhan R.P."/>
            <person name="Pitluck S."/>
            <person name="Pritham E.J."/>
            <person name="Rechtsteiner A."/>
            <person name="Rho M."/>
            <person name="Rogozin I.B."/>
            <person name="Sakarya O."/>
            <person name="Salamov A."/>
            <person name="Schaack S."/>
            <person name="Shapiro H."/>
            <person name="Shiga Y."/>
            <person name="Skalitzky C."/>
            <person name="Smith Z."/>
            <person name="Souvorov A."/>
            <person name="Sung W."/>
            <person name="Tang Z."/>
            <person name="Tsuchiya D."/>
            <person name="Tu H."/>
            <person name="Vos H."/>
            <person name="Wang M."/>
            <person name="Wolf Y.I."/>
            <person name="Yamagata H."/>
            <person name="Yamada T."/>
            <person name="Ye Y."/>
            <person name="Shaw J.R."/>
            <person name="Andrews J."/>
            <person name="Crease T.J."/>
            <person name="Tang H."/>
            <person name="Lucas S.M."/>
            <person name="Robertson H.M."/>
            <person name="Bork P."/>
            <person name="Koonin E.V."/>
            <person name="Zdobnov E.M."/>
            <person name="Grigoriev I.V."/>
            <person name="Lynch M."/>
            <person name="Boore J.L."/>
        </authorList>
    </citation>
    <scope>NUCLEOTIDE SEQUENCE [LARGE SCALE GENOMIC DNA]</scope>
</reference>
<evidence type="ECO:0000313" key="2">
    <source>
        <dbReference type="Proteomes" id="UP000000305"/>
    </source>
</evidence>
<sequence length="77" mass="8689">MNLMSKRNSIILQMRHLEVFSISAMLVVLVFVFTATANQADKHVTEMVHKSKHASEDHHDAAGKVDDVKTLVARLYL</sequence>
<keyword evidence="2" id="KW-1185">Reference proteome</keyword>
<dbReference type="InParanoid" id="E9GJD6"/>
<accession>E9GJD6</accession>
<dbReference type="PhylomeDB" id="E9GJD6"/>
<protein>
    <submittedName>
        <fullName evidence="1">Uncharacterized protein</fullName>
    </submittedName>
</protein>